<evidence type="ECO:0000256" key="3">
    <source>
        <dbReference type="ARBA" id="ARBA00009916"/>
    </source>
</evidence>
<feature type="transmembrane region" description="Helical" evidence="9">
    <location>
        <begin position="71"/>
        <end position="91"/>
    </location>
</feature>
<dbReference type="GO" id="GO:0016020">
    <property type="term" value="C:membrane"/>
    <property type="evidence" value="ECO:0007669"/>
    <property type="project" value="UniProtKB-SubCell"/>
</dbReference>
<dbReference type="InterPro" id="IPR001204">
    <property type="entry name" value="Phos_transporter"/>
</dbReference>
<keyword evidence="6 9" id="KW-0812">Transmembrane</keyword>
<proteinExistence type="inferred from homology"/>
<evidence type="ECO:0000256" key="8">
    <source>
        <dbReference type="ARBA" id="ARBA00023136"/>
    </source>
</evidence>
<accession>A0A2R6AAK0</accession>
<evidence type="ECO:0000256" key="2">
    <source>
        <dbReference type="ARBA" id="ARBA00004141"/>
    </source>
</evidence>
<feature type="transmembrane region" description="Helical" evidence="9">
    <location>
        <begin position="226"/>
        <end position="248"/>
    </location>
</feature>
<evidence type="ECO:0000313" key="10">
    <source>
        <dbReference type="EMBL" id="PSN83367.1"/>
    </source>
</evidence>
<gene>
    <name evidence="10" type="ORF">B9Q01_04970</name>
</gene>
<dbReference type="PANTHER" id="PTHR11101:SF80">
    <property type="entry name" value="PHOSPHATE TRANSPORTER"/>
    <property type="match status" value="1"/>
</dbReference>
<keyword evidence="7 9" id="KW-1133">Transmembrane helix</keyword>
<comment type="similarity">
    <text evidence="3">Belongs to the inorganic phosphate transporter (PiT) (TC 2.A.20) family.</text>
</comment>
<evidence type="ECO:0000256" key="1">
    <source>
        <dbReference type="ARBA" id="ARBA00001981"/>
    </source>
</evidence>
<evidence type="ECO:0000256" key="9">
    <source>
        <dbReference type="SAM" id="Phobius"/>
    </source>
</evidence>
<dbReference type="GO" id="GO:0035435">
    <property type="term" value="P:phosphate ion transmembrane transport"/>
    <property type="evidence" value="ECO:0007669"/>
    <property type="project" value="TreeGrafter"/>
</dbReference>
<feature type="transmembrane region" description="Helical" evidence="9">
    <location>
        <begin position="40"/>
        <end position="59"/>
    </location>
</feature>
<feature type="transmembrane region" description="Helical" evidence="9">
    <location>
        <begin position="163"/>
        <end position="187"/>
    </location>
</feature>
<keyword evidence="8 9" id="KW-0472">Membrane</keyword>
<dbReference type="AlphaFoldDB" id="A0A2R6AAK0"/>
<dbReference type="Proteomes" id="UP000240880">
    <property type="component" value="Unassembled WGS sequence"/>
</dbReference>
<keyword evidence="4" id="KW-0813">Transport</keyword>
<dbReference type="PANTHER" id="PTHR11101">
    <property type="entry name" value="PHOSPHATE TRANSPORTER"/>
    <property type="match status" value="1"/>
</dbReference>
<dbReference type="EMBL" id="NEXC01000026">
    <property type="protein sequence ID" value="PSN83367.1"/>
    <property type="molecule type" value="Genomic_DNA"/>
</dbReference>
<feature type="transmembrane region" description="Helical" evidence="9">
    <location>
        <begin position="277"/>
        <end position="297"/>
    </location>
</feature>
<evidence type="ECO:0000256" key="7">
    <source>
        <dbReference type="ARBA" id="ARBA00022989"/>
    </source>
</evidence>
<comment type="subcellular location">
    <subcellularLocation>
        <location evidence="2">Membrane</location>
        <topology evidence="2">Multi-pass membrane protein</topology>
    </subcellularLocation>
</comment>
<dbReference type="GO" id="GO:0005315">
    <property type="term" value="F:phosphate transmembrane transporter activity"/>
    <property type="evidence" value="ECO:0007669"/>
    <property type="project" value="InterPro"/>
</dbReference>
<reference evidence="10 11" key="1">
    <citation type="submission" date="2017-04" db="EMBL/GenBank/DDBJ databases">
        <title>Novel microbial lineages endemic to geothermal iron-oxide mats fill important gaps in the evolutionary history of Archaea.</title>
        <authorList>
            <person name="Jay Z.J."/>
            <person name="Beam J.P."/>
            <person name="Dlakic M."/>
            <person name="Rusch D.B."/>
            <person name="Kozubal M.A."/>
            <person name="Inskeep W.P."/>
        </authorList>
    </citation>
    <scope>NUCLEOTIDE SEQUENCE [LARGE SCALE GENOMIC DNA]</scope>
    <source>
        <strain evidence="10">OSP_D</strain>
    </source>
</reference>
<evidence type="ECO:0000313" key="11">
    <source>
        <dbReference type="Proteomes" id="UP000240880"/>
    </source>
</evidence>
<evidence type="ECO:0000256" key="4">
    <source>
        <dbReference type="ARBA" id="ARBA00022448"/>
    </source>
</evidence>
<protein>
    <submittedName>
        <fullName evidence="10">Anion permease</fullName>
    </submittedName>
</protein>
<sequence length="298" mass="31464">MNELPLFALTATLTALVSGNNLSASVGTLVGSRVTSERTGALVGALGFSLGLVLEGNRLNVAAKSLLPNSAYYSFVSLLVALLLFLGALLVRSPLSLTMALVGVAVGISERVHYHFDHGFLVHTVIAWVLAPVLGALVSYFANLTILSSQVVNPWSALLRYKLLLLFGSFFTSFTLGANTFGLIASIAGFNTVTMVVMVLSIFVGSLFLSSGILKRVGSEMYLLRYSNALVSLFTSSALVEAATLLGLPLSNTQTLTASVFGAGLSYRFKAIALRPFVITASTWLVAPLLGFLLGYLA</sequence>
<comment type="function">
    <text evidence="1">Potential transporter for phosphate.</text>
</comment>
<comment type="caution">
    <text evidence="10">The sequence shown here is derived from an EMBL/GenBank/DDBJ whole genome shotgun (WGS) entry which is preliminary data.</text>
</comment>
<dbReference type="Pfam" id="PF01384">
    <property type="entry name" value="PHO4"/>
    <property type="match status" value="2"/>
</dbReference>
<evidence type="ECO:0000256" key="6">
    <source>
        <dbReference type="ARBA" id="ARBA00022692"/>
    </source>
</evidence>
<feature type="transmembrane region" description="Helical" evidence="9">
    <location>
        <begin position="193"/>
        <end position="214"/>
    </location>
</feature>
<feature type="transmembrane region" description="Helical" evidence="9">
    <location>
        <begin position="120"/>
        <end position="142"/>
    </location>
</feature>
<evidence type="ECO:0000256" key="5">
    <source>
        <dbReference type="ARBA" id="ARBA00022592"/>
    </source>
</evidence>
<organism evidence="10 11">
    <name type="scientific">Candidatus Marsarchaeota G1 archaeon OSP_D</name>
    <dbReference type="NCBI Taxonomy" id="1978155"/>
    <lineage>
        <taxon>Archaea</taxon>
        <taxon>Candidatus Marsarchaeota</taxon>
        <taxon>Candidatus Marsarchaeota group 1</taxon>
    </lineage>
</organism>
<keyword evidence="5" id="KW-0592">Phosphate transport</keyword>
<name>A0A2R6AAK0_9ARCH</name>